<dbReference type="GO" id="GO:0003824">
    <property type="term" value="F:catalytic activity"/>
    <property type="evidence" value="ECO:0007669"/>
    <property type="project" value="InterPro"/>
</dbReference>
<evidence type="ECO:0000313" key="6">
    <source>
        <dbReference type="EMBL" id="ADN51827.1"/>
    </source>
</evidence>
<dbReference type="InterPro" id="IPR040088">
    <property type="entry name" value="MJ0103-like"/>
</dbReference>
<evidence type="ECO:0000259" key="5">
    <source>
        <dbReference type="PROSITE" id="PS51918"/>
    </source>
</evidence>
<dbReference type="GO" id="GO:0046872">
    <property type="term" value="F:metal ion binding"/>
    <property type="evidence" value="ECO:0007669"/>
    <property type="project" value="UniProtKB-KW"/>
</dbReference>
<proteinExistence type="predicted"/>
<dbReference type="SFLD" id="SFLDS00029">
    <property type="entry name" value="Radical_SAM"/>
    <property type="match status" value="1"/>
</dbReference>
<keyword evidence="3" id="KW-0408">Iron</keyword>
<dbReference type="InterPro" id="IPR007197">
    <property type="entry name" value="rSAM"/>
</dbReference>
<keyword evidence="4" id="KW-0411">Iron-sulfur</keyword>
<evidence type="ECO:0000256" key="4">
    <source>
        <dbReference type="ARBA" id="ARBA00023014"/>
    </source>
</evidence>
<dbReference type="OrthoDB" id="371936at2157"/>
<dbReference type="SFLD" id="SFLDG01067">
    <property type="entry name" value="SPASM/twitch_domain_containing"/>
    <property type="match status" value="1"/>
</dbReference>
<dbReference type="SMART" id="SM00729">
    <property type="entry name" value="Elp3"/>
    <property type="match status" value="1"/>
</dbReference>
<dbReference type="Proteomes" id="UP000006681">
    <property type="component" value="Chromosome"/>
</dbReference>
<dbReference type="SUPFAM" id="SSF102114">
    <property type="entry name" value="Radical SAM enzymes"/>
    <property type="match status" value="1"/>
</dbReference>
<dbReference type="RefSeq" id="WP_013337552.1">
    <property type="nucleotide sequence ID" value="NC_014537.1"/>
</dbReference>
<reference evidence="7" key="2">
    <citation type="journal article" date="2010" name="Stand. Genomic Sci.">
        <title>Complete genome sequence of Vulcanisaeta distributa type strain (IC-017T).</title>
        <authorList>
            <person name="Mavromatis K."/>
            <person name="Sikorski J."/>
            <person name="Pabst E."/>
            <person name="Teshima H."/>
            <person name="Lapidus A."/>
            <person name="Lucas S."/>
            <person name="Nolan M."/>
            <person name="Glavina Del Rio T."/>
            <person name="Cheng J."/>
            <person name="Bruce D."/>
            <person name="Goodwin L."/>
            <person name="Pitluck S."/>
            <person name="Liolios K."/>
            <person name="Ivanova N."/>
            <person name="Mikhailova N."/>
            <person name="Pati A."/>
            <person name="Chen A."/>
            <person name="Palaniappan K."/>
            <person name="Land M."/>
            <person name="Hauser L."/>
            <person name="Chang Y."/>
            <person name="Jeffries C."/>
            <person name="Rohde M."/>
            <person name="Spring S."/>
            <person name="Goker M."/>
            <person name="Wirth R."/>
            <person name="Woyke T."/>
            <person name="Bristow J."/>
            <person name="Eisen J."/>
            <person name="Markowitz V."/>
            <person name="Hugenholtz P."/>
            <person name="Klenk H."/>
            <person name="Kyrpides N."/>
        </authorList>
    </citation>
    <scope>NUCLEOTIDE SEQUENCE [LARGE SCALE GENOMIC DNA]</scope>
    <source>
        <strain evidence="7">DSM 14429 / JCM 11212 / NBRC 100878 / IC-017</strain>
    </source>
</reference>
<evidence type="ECO:0000256" key="3">
    <source>
        <dbReference type="ARBA" id="ARBA00023004"/>
    </source>
</evidence>
<evidence type="ECO:0000256" key="2">
    <source>
        <dbReference type="ARBA" id="ARBA00022723"/>
    </source>
</evidence>
<feature type="domain" description="Radical SAM core" evidence="5">
    <location>
        <begin position="34"/>
        <end position="263"/>
    </location>
</feature>
<dbReference type="InterPro" id="IPR058240">
    <property type="entry name" value="rSAM_sf"/>
</dbReference>
<dbReference type="KEGG" id="vdi:Vdis_2462"/>
<evidence type="ECO:0000256" key="1">
    <source>
        <dbReference type="ARBA" id="ARBA00022691"/>
    </source>
</evidence>
<dbReference type="InterPro" id="IPR006638">
    <property type="entry name" value="Elp3/MiaA/NifB-like_rSAM"/>
</dbReference>
<dbReference type="InterPro" id="IPR050377">
    <property type="entry name" value="Radical_SAM_PqqE_MftC-like"/>
</dbReference>
<keyword evidence="1" id="KW-0949">S-adenosyl-L-methionine</keyword>
<accession>E1QRL3</accession>
<name>E1QRL3_VULDI</name>
<dbReference type="SFLD" id="SFLDG01110">
    <property type="entry name" value="Uncharacterised_Radical_SAM_Su"/>
    <property type="match status" value="1"/>
</dbReference>
<dbReference type="HOGENOM" id="CLU_048071_0_0_2"/>
<dbReference type="STRING" id="572478.Vdis_2462"/>
<organism evidence="6 7">
    <name type="scientific">Vulcanisaeta distributa (strain DSM 14429 / JCM 11212 / NBRC 100878 / IC-017)</name>
    <dbReference type="NCBI Taxonomy" id="572478"/>
    <lineage>
        <taxon>Archaea</taxon>
        <taxon>Thermoproteota</taxon>
        <taxon>Thermoprotei</taxon>
        <taxon>Thermoproteales</taxon>
        <taxon>Thermoproteaceae</taxon>
        <taxon>Vulcanisaeta</taxon>
    </lineage>
</organism>
<dbReference type="PANTHER" id="PTHR11228">
    <property type="entry name" value="RADICAL SAM DOMAIN PROTEIN"/>
    <property type="match status" value="1"/>
</dbReference>
<dbReference type="InterPro" id="IPR013785">
    <property type="entry name" value="Aldolase_TIM"/>
</dbReference>
<keyword evidence="2" id="KW-0479">Metal-binding</keyword>
<dbReference type="PROSITE" id="PS51918">
    <property type="entry name" value="RADICAL_SAM"/>
    <property type="match status" value="1"/>
</dbReference>
<dbReference type="Pfam" id="PF04055">
    <property type="entry name" value="Radical_SAM"/>
    <property type="match status" value="1"/>
</dbReference>
<dbReference type="eggNOG" id="arCOG00951">
    <property type="taxonomic scope" value="Archaea"/>
</dbReference>
<dbReference type="AlphaFoldDB" id="E1QRL3"/>
<dbReference type="EMBL" id="CP002100">
    <property type="protein sequence ID" value="ADN51827.1"/>
    <property type="molecule type" value="Genomic_DNA"/>
</dbReference>
<dbReference type="CDD" id="cd01335">
    <property type="entry name" value="Radical_SAM"/>
    <property type="match status" value="1"/>
</dbReference>
<dbReference type="GeneID" id="9753422"/>
<dbReference type="GO" id="GO:0051536">
    <property type="term" value="F:iron-sulfur cluster binding"/>
    <property type="evidence" value="ECO:0007669"/>
    <property type="project" value="UniProtKB-KW"/>
</dbReference>
<evidence type="ECO:0000313" key="7">
    <source>
        <dbReference type="Proteomes" id="UP000006681"/>
    </source>
</evidence>
<dbReference type="Gene3D" id="3.20.20.70">
    <property type="entry name" value="Aldolase class I"/>
    <property type="match status" value="1"/>
</dbReference>
<keyword evidence="7" id="KW-1185">Reference proteome</keyword>
<gene>
    <name evidence="6" type="ordered locus">Vdis_2462</name>
</gene>
<dbReference type="PANTHER" id="PTHR11228:SF35">
    <property type="entry name" value="MOLYBDENUM COFACTOR BIOSYNTHESIS PROTEIN A-RELATED"/>
    <property type="match status" value="1"/>
</dbReference>
<reference evidence="6 7" key="1">
    <citation type="journal article" date="2010" name="Stand. Genomic Sci.">
        <title>Complete genome sequence of Vulcanisaeta distributa type strain (IC-017).</title>
        <authorList>
            <person name="Mavromatis K."/>
            <person name="Sikorski J."/>
            <person name="Pabst E."/>
            <person name="Teshima H."/>
            <person name="Lapidus A."/>
            <person name="Lucas S."/>
            <person name="Nolan M."/>
            <person name="Glavina Del Rio T."/>
            <person name="Cheng J.F."/>
            <person name="Bruce D."/>
            <person name="Goodwin L."/>
            <person name="Pitluck S."/>
            <person name="Liolios K."/>
            <person name="Ivanova N."/>
            <person name="Mikhailova N."/>
            <person name="Pati A."/>
            <person name="Chen A."/>
            <person name="Palaniappan K."/>
            <person name="Land M."/>
            <person name="Hauser L."/>
            <person name="Chang Y.J."/>
            <person name="Jeffries C.D."/>
            <person name="Rohde M."/>
            <person name="Spring S."/>
            <person name="Goker M."/>
            <person name="Wirth R."/>
            <person name="Woyke T."/>
            <person name="Bristow J."/>
            <person name="Eisen J.A."/>
            <person name="Markowitz V."/>
            <person name="Hugenholtz P."/>
            <person name="Klenk H.P."/>
            <person name="Kyrpides N.C."/>
        </authorList>
    </citation>
    <scope>NUCLEOTIDE SEQUENCE [LARGE SCALE GENOMIC DNA]</scope>
    <source>
        <strain evidence="7">DSM 14429 / JCM 11212 / NBRC 100878 / IC-017</strain>
    </source>
</reference>
<sequence length="354" mass="40342">MWRGSINEIERIREIIRIERGTPQIGALAFGIVDRGTNIIEVRPTTLCPLSCIYCSVNAGPRSTNRWAEFVDDPETLLMALEEVVRFKGTKDIEVHIDGMGEPGVYPYLTYLIRGIKEIDGVSIVSMQTRLYMFTEEELRELAQAGLDRINLSIDTLNPELAKKISGVPWYDVNHVMELVVQALELGINVIASPVWLPSINDNDMVEIIKWAREIGLGSGKLPPVLIQKYIPHKRGRKVKVRVMTWQEFWERIKKLESELGVKLTATNEELNIHKAPKLPKPYNTNEEVKVKIISRGIIRGEFLGVILPLRNTAIYDRVITVIADPRMERILIENQVRVKIIENDDNIYIGKLA</sequence>
<protein>
    <submittedName>
        <fullName evidence="6">Radical SAM domain protein</fullName>
    </submittedName>
</protein>